<dbReference type="Pfam" id="PF00106">
    <property type="entry name" value="adh_short"/>
    <property type="match status" value="1"/>
</dbReference>
<dbReference type="EMBL" id="MNAD01000413">
    <property type="protein sequence ID" value="OJT13397.1"/>
    <property type="molecule type" value="Genomic_DNA"/>
</dbReference>
<dbReference type="PANTHER" id="PTHR24320">
    <property type="entry name" value="RETINOL DEHYDROGENASE"/>
    <property type="match status" value="1"/>
</dbReference>
<dbReference type="InterPro" id="IPR002347">
    <property type="entry name" value="SDR_fam"/>
</dbReference>
<dbReference type="AlphaFoldDB" id="A0A1M2W0K7"/>
<dbReference type="Gene3D" id="3.40.50.720">
    <property type="entry name" value="NAD(P)-binding Rossmann-like Domain"/>
    <property type="match status" value="1"/>
</dbReference>
<evidence type="ECO:0000256" key="1">
    <source>
        <dbReference type="ARBA" id="ARBA00006484"/>
    </source>
</evidence>
<keyword evidence="4" id="KW-1185">Reference proteome</keyword>
<protein>
    <submittedName>
        <fullName evidence="3">WW domain-containing oxidoreductase</fullName>
    </submittedName>
</protein>
<evidence type="ECO:0000256" key="2">
    <source>
        <dbReference type="ARBA" id="ARBA00023002"/>
    </source>
</evidence>
<organism evidence="3 4">
    <name type="scientific">Trametes pubescens</name>
    <name type="common">White-rot fungus</name>
    <dbReference type="NCBI Taxonomy" id="154538"/>
    <lineage>
        <taxon>Eukaryota</taxon>
        <taxon>Fungi</taxon>
        <taxon>Dikarya</taxon>
        <taxon>Basidiomycota</taxon>
        <taxon>Agaricomycotina</taxon>
        <taxon>Agaricomycetes</taxon>
        <taxon>Polyporales</taxon>
        <taxon>Polyporaceae</taxon>
        <taxon>Trametes</taxon>
    </lineage>
</organism>
<dbReference type="SUPFAM" id="SSF51735">
    <property type="entry name" value="NAD(P)-binding Rossmann-fold domains"/>
    <property type="match status" value="1"/>
</dbReference>
<sequence>MTSFLPDTTNLSTLLSKRYRPDQIPDLTGRTALVTGGSAGIGYWDAAALAQHNAVVHIVSANPEHGKEAEASINKLLEQSGSKGSIKWHQLDLMHLKNVDKWAKSFAQEVDRLDILIANAGIGQAPFGMTDDGLERHFEVNNLSHYVIVLRLLDVLKKTAQSAPPATVRIVMQSSEMHRFSPIDRFTSKEEINQEADGVRLYGRTKAAMILFAAELVRRKLADASKPILAISVHPGMVDTEVQKAWGQSYGIVGDVIDTLSRAAGKSAEEGAEASLWAATSTDINEGNWKDYQAMYYTEPYGKPGTETDHAKDEVVAKNLWNLCAGLTEELLGERLD</sequence>
<dbReference type="Proteomes" id="UP000184267">
    <property type="component" value="Unassembled WGS sequence"/>
</dbReference>
<comment type="caution">
    <text evidence="3">The sequence shown here is derived from an EMBL/GenBank/DDBJ whole genome shotgun (WGS) entry which is preliminary data.</text>
</comment>
<dbReference type="OMA" id="GNWKDYQ"/>
<dbReference type="GO" id="GO:0016491">
    <property type="term" value="F:oxidoreductase activity"/>
    <property type="evidence" value="ECO:0007669"/>
    <property type="project" value="UniProtKB-KW"/>
</dbReference>
<name>A0A1M2W0K7_TRAPU</name>
<dbReference type="PANTHER" id="PTHR24320:SF143">
    <property type="entry name" value="NAD(P)-BINDING PROTEIN"/>
    <property type="match status" value="1"/>
</dbReference>
<keyword evidence="2" id="KW-0560">Oxidoreductase</keyword>
<evidence type="ECO:0000313" key="4">
    <source>
        <dbReference type="Proteomes" id="UP000184267"/>
    </source>
</evidence>
<reference evidence="3 4" key="1">
    <citation type="submission" date="2016-10" db="EMBL/GenBank/DDBJ databases">
        <title>Genome sequence of the basidiomycete white-rot fungus Trametes pubescens.</title>
        <authorList>
            <person name="Makela M.R."/>
            <person name="Granchi Z."/>
            <person name="Peng M."/>
            <person name="De Vries R.P."/>
            <person name="Grigoriev I."/>
            <person name="Riley R."/>
            <person name="Hilden K."/>
        </authorList>
    </citation>
    <scope>NUCLEOTIDE SEQUENCE [LARGE SCALE GENOMIC DNA]</scope>
    <source>
        <strain evidence="3 4">FBCC735</strain>
    </source>
</reference>
<dbReference type="InterPro" id="IPR036291">
    <property type="entry name" value="NAD(P)-bd_dom_sf"/>
</dbReference>
<comment type="similarity">
    <text evidence="1">Belongs to the short-chain dehydrogenases/reductases (SDR) family.</text>
</comment>
<gene>
    <name evidence="3" type="ORF">TRAPUB_10163</name>
</gene>
<dbReference type="PRINTS" id="PR00081">
    <property type="entry name" value="GDHRDH"/>
</dbReference>
<dbReference type="OrthoDB" id="191139at2759"/>
<proteinExistence type="inferred from homology"/>
<accession>A0A1M2W0K7</accession>
<dbReference type="STRING" id="154538.A0A1M2W0K7"/>
<evidence type="ECO:0000313" key="3">
    <source>
        <dbReference type="EMBL" id="OJT13397.1"/>
    </source>
</evidence>